<feature type="signal peptide" evidence="1">
    <location>
        <begin position="1"/>
        <end position="25"/>
    </location>
</feature>
<protein>
    <submittedName>
        <fullName evidence="2">DUF4142 domain-containing protein</fullName>
    </submittedName>
</protein>
<evidence type="ECO:0000313" key="2">
    <source>
        <dbReference type="EMBL" id="MCM2369249.1"/>
    </source>
</evidence>
<proteinExistence type="predicted"/>
<keyword evidence="3" id="KW-1185">Reference proteome</keyword>
<accession>A0ABT0TXZ7</accession>
<dbReference type="RefSeq" id="WP_250926923.1">
    <property type="nucleotide sequence ID" value="NZ_JAMQBK010000006.1"/>
</dbReference>
<sequence length="300" mass="34302">MSLTQWKIAWIAAPLSLALLAPVSAQGVNVQVGQADVGLNREGASVEVDVDEVRLGSPGRSYADRMNQQIASWLLADQEALLDLTRYGLERSRDEHVRRIAQAMIRDHERIVDQLSPIAAWRTRPSWSRTSEEIERDQQRRLEVADEAREDRREIVRDARRDGDGVRRPLENIVDRIEDGVERVADRTEQAVENTRDTIDRELRPKERPRSRGVPWIAIHREVVDAVTETARQDLKERTGYEFEASFVGMLVASHIQQEATLKTLRSRATGELSETIEDVLAIVRQHRNEANRVMEVIQP</sequence>
<reference evidence="2 3" key="1">
    <citation type="journal article" date="2022" name="Syst. Appl. Microbiol.">
        <title>Rhodopirellula aestuarii sp. nov., a novel member of the genus Rhodopirellula isolated from brackish sediments collected in the Tagus River estuary, Portugal.</title>
        <authorList>
            <person name="Vitorino I.R."/>
            <person name="Klimek D."/>
            <person name="Calusinska M."/>
            <person name="Lobo-da-Cunha A."/>
            <person name="Vasconcelos V."/>
            <person name="Lage O.M."/>
        </authorList>
    </citation>
    <scope>NUCLEOTIDE SEQUENCE [LARGE SCALE GENOMIC DNA]</scope>
    <source>
        <strain evidence="2 3">ICT_H3.1</strain>
    </source>
</reference>
<gene>
    <name evidence="2" type="ORF">NB063_01310</name>
</gene>
<comment type="caution">
    <text evidence="2">The sequence shown here is derived from an EMBL/GenBank/DDBJ whole genome shotgun (WGS) entry which is preliminary data.</text>
</comment>
<evidence type="ECO:0000313" key="3">
    <source>
        <dbReference type="Proteomes" id="UP001202961"/>
    </source>
</evidence>
<keyword evidence="1" id="KW-0732">Signal</keyword>
<dbReference type="EMBL" id="JAMQBK010000006">
    <property type="protein sequence ID" value="MCM2369249.1"/>
    <property type="molecule type" value="Genomic_DNA"/>
</dbReference>
<organism evidence="2 3">
    <name type="scientific">Aporhodopirellula aestuarii</name>
    <dbReference type="NCBI Taxonomy" id="2950107"/>
    <lineage>
        <taxon>Bacteria</taxon>
        <taxon>Pseudomonadati</taxon>
        <taxon>Planctomycetota</taxon>
        <taxon>Planctomycetia</taxon>
        <taxon>Pirellulales</taxon>
        <taxon>Pirellulaceae</taxon>
        <taxon>Aporhodopirellula</taxon>
    </lineage>
</organism>
<feature type="chain" id="PRO_5046900074" evidence="1">
    <location>
        <begin position="26"/>
        <end position="300"/>
    </location>
</feature>
<evidence type="ECO:0000256" key="1">
    <source>
        <dbReference type="SAM" id="SignalP"/>
    </source>
</evidence>
<name>A0ABT0TXZ7_9BACT</name>
<dbReference type="Proteomes" id="UP001202961">
    <property type="component" value="Unassembled WGS sequence"/>
</dbReference>